<dbReference type="InterPro" id="IPR019734">
    <property type="entry name" value="TPR_rpt"/>
</dbReference>
<dbReference type="PANTHER" id="PTHR10098">
    <property type="entry name" value="RAPSYN-RELATED"/>
    <property type="match status" value="1"/>
</dbReference>
<dbReference type="SMART" id="SM00028">
    <property type="entry name" value="TPR"/>
    <property type="match status" value="3"/>
</dbReference>
<dbReference type="SUPFAM" id="SSF52540">
    <property type="entry name" value="P-loop containing nucleoside triphosphate hydrolases"/>
    <property type="match status" value="1"/>
</dbReference>
<dbReference type="RefSeq" id="WP_317140641.1">
    <property type="nucleotide sequence ID" value="NZ_CP118157.1"/>
</dbReference>
<dbReference type="PANTHER" id="PTHR10098:SF108">
    <property type="entry name" value="TETRATRICOPEPTIDE REPEAT PROTEIN 28"/>
    <property type="match status" value="1"/>
</dbReference>
<evidence type="ECO:0000313" key="3">
    <source>
        <dbReference type="EMBL" id="WOF24169.1"/>
    </source>
</evidence>
<dbReference type="AlphaFoldDB" id="A0AA97FJY3"/>
<dbReference type="SUPFAM" id="SSF48452">
    <property type="entry name" value="TPR-like"/>
    <property type="match status" value="2"/>
</dbReference>
<dbReference type="Proteomes" id="UP001305498">
    <property type="component" value="Chromosome"/>
</dbReference>
<evidence type="ECO:0000259" key="2">
    <source>
        <dbReference type="Pfam" id="PF00931"/>
    </source>
</evidence>
<dbReference type="PRINTS" id="PR00364">
    <property type="entry name" value="DISEASERSIST"/>
</dbReference>
<dbReference type="Pfam" id="PF13424">
    <property type="entry name" value="TPR_12"/>
    <property type="match status" value="1"/>
</dbReference>
<dbReference type="GO" id="GO:0043531">
    <property type="term" value="F:ADP binding"/>
    <property type="evidence" value="ECO:0007669"/>
    <property type="project" value="InterPro"/>
</dbReference>
<dbReference type="Gene3D" id="1.25.40.10">
    <property type="entry name" value="Tetratricopeptide repeat domain"/>
    <property type="match status" value="2"/>
</dbReference>
<dbReference type="EMBL" id="CP118157">
    <property type="protein sequence ID" value="WOF24169.1"/>
    <property type="molecule type" value="Genomic_DNA"/>
</dbReference>
<proteinExistence type="predicted"/>
<reference evidence="3 4" key="1">
    <citation type="submission" date="2023-02" db="EMBL/GenBank/DDBJ databases">
        <title>Microbacterium betulae sp. nov., isolated from birch wood.</title>
        <authorList>
            <person name="Pasciak M."/>
            <person name="Pawlik K.J."/>
            <person name="Martynowski D."/>
            <person name="Laczmanski L."/>
            <person name="Ciekot J."/>
            <person name="Szponar B."/>
            <person name="Wojcik-Fatla A."/>
            <person name="Mackiewicz B."/>
            <person name="Farian E."/>
            <person name="Cholewa G."/>
            <person name="Cholewa A."/>
            <person name="Dutkiewicz J."/>
        </authorList>
    </citation>
    <scope>NUCLEOTIDE SEQUENCE [LARGE SCALE GENOMIC DNA]</scope>
    <source>
        <strain evidence="3 4">AB</strain>
    </source>
</reference>
<dbReference type="InterPro" id="IPR002182">
    <property type="entry name" value="NB-ARC"/>
</dbReference>
<feature type="region of interest" description="Disordered" evidence="1">
    <location>
        <begin position="1"/>
        <end position="54"/>
    </location>
</feature>
<evidence type="ECO:0000256" key="1">
    <source>
        <dbReference type="SAM" id="MobiDB-lite"/>
    </source>
</evidence>
<dbReference type="KEGG" id="mbet:N8K70_05730"/>
<dbReference type="Gene3D" id="3.40.50.300">
    <property type="entry name" value="P-loop containing nucleotide triphosphate hydrolases"/>
    <property type="match status" value="1"/>
</dbReference>
<dbReference type="InterPro" id="IPR011990">
    <property type="entry name" value="TPR-like_helical_dom_sf"/>
</dbReference>
<dbReference type="Pfam" id="PF00931">
    <property type="entry name" value="NB-ARC"/>
    <property type="match status" value="1"/>
</dbReference>
<organism evidence="3 4">
    <name type="scientific">Microbacterium betulae</name>
    <dbReference type="NCBI Taxonomy" id="2981139"/>
    <lineage>
        <taxon>Bacteria</taxon>
        <taxon>Bacillati</taxon>
        <taxon>Actinomycetota</taxon>
        <taxon>Actinomycetes</taxon>
        <taxon>Micrococcales</taxon>
        <taxon>Microbacteriaceae</taxon>
        <taxon>Microbacterium</taxon>
    </lineage>
</organism>
<accession>A0AA97FJY3</accession>
<feature type="compositionally biased region" description="Basic and acidic residues" evidence="1">
    <location>
        <begin position="12"/>
        <end position="22"/>
    </location>
</feature>
<evidence type="ECO:0000313" key="4">
    <source>
        <dbReference type="Proteomes" id="UP001305498"/>
    </source>
</evidence>
<feature type="domain" description="NB-ARC" evidence="2">
    <location>
        <begin position="132"/>
        <end position="250"/>
    </location>
</feature>
<keyword evidence="4" id="KW-1185">Reference proteome</keyword>
<name>A0AA97FJY3_9MICO</name>
<gene>
    <name evidence="3" type="ORF">N8K70_05730</name>
</gene>
<protein>
    <submittedName>
        <fullName evidence="3">Tetratricopeptide repeat protein</fullName>
    </submittedName>
</protein>
<dbReference type="InterPro" id="IPR027417">
    <property type="entry name" value="P-loop_NTPase"/>
</dbReference>
<sequence length="811" mass="86795">MRSPGPESFDDLASRLRERRAEAGSPSFAEISRRVGERRRRGGSDGAQPPARSTVYDCFRDGRRRVDVPLVLDIVAALGADAAELAVWRTWCASLQDGTRRGAAVLTGFAGVPARAEPFVVPERALARARRGSSAVVITGMPGAGKTQLAAAVIAEGRERSAITIDVRGSDTRAMRADARAVLDAVARQLGIGAEDPIPDEAWAERIADELRRTATAILLDDAASREQFEPLARFATTRVVVTTRSAAVRTPWTTVVELAPWAEDDTIALLRAYLGEDRIAQDAEAARRLAALTGGLPLATSIVAARVARADDWSLADHCERIQARLARLHVDDVVHAVFSQAYEALGREQRRALRLLAAQPCAHLPVSYAAELFDRSEPACDGLLRDLRIAHLVDVGDRVWMHRLVRVFVLAQSWEEEPSSVRDAAVDRLVDAYLASARDADAAWLTHEIGHLVEVTAAVAARRPNALLEATALVSDHLDAQGMFRSAEALQRRAYESTLRDATDEAKTKAALALGRTLVRRGRPHADAILSEALLWAERTGAAAEASSAANSLAVSASMRGDLDDALRRFRVSLVWAERADRRDFQGRLHDNIAILLRRRGELAEARRHHEQALAIAEELGDDAFAFTVLGNLSELLLLMGDTAAALDTASRAVEGGAAAGDFWQANALNGLGRALSASGQHAVAVDRQREALDLATTTGAPALIAGVHNDLGATYAESGDVEAARRSFAAAHDVAVEGGVVFEQAKALIGLAERDAEAGAYEAAASRAQQALSFVEAGGPEARRAGAVLQRVDAHDDGGPRPEEARGA</sequence>